<evidence type="ECO:0000313" key="18">
    <source>
        <dbReference type="Proteomes" id="UP000814176"/>
    </source>
</evidence>
<feature type="transmembrane region" description="Helical" evidence="15">
    <location>
        <begin position="259"/>
        <end position="278"/>
    </location>
</feature>
<keyword evidence="10" id="KW-0406">Ion transport</keyword>
<evidence type="ECO:0000313" key="17">
    <source>
        <dbReference type="EMBL" id="KAH9838060.1"/>
    </source>
</evidence>
<evidence type="ECO:0000256" key="2">
    <source>
        <dbReference type="ARBA" id="ARBA00006278"/>
    </source>
</evidence>
<keyword evidence="5" id="KW-1003">Cell membrane</keyword>
<evidence type="ECO:0000256" key="1">
    <source>
        <dbReference type="ARBA" id="ARBA00004651"/>
    </source>
</evidence>
<evidence type="ECO:0000256" key="12">
    <source>
        <dbReference type="ARBA" id="ARBA00023180"/>
    </source>
</evidence>
<evidence type="ECO:0000256" key="9">
    <source>
        <dbReference type="ARBA" id="ARBA00023002"/>
    </source>
</evidence>
<dbReference type="InterPro" id="IPR013130">
    <property type="entry name" value="Fe3_Rdtase_TM_dom"/>
</dbReference>
<feature type="transmembrane region" description="Helical" evidence="15">
    <location>
        <begin position="35"/>
        <end position="55"/>
    </location>
</feature>
<dbReference type="SUPFAM" id="SSF52343">
    <property type="entry name" value="Ferredoxin reductase-like, C-terminal NADP-linked domain"/>
    <property type="match status" value="1"/>
</dbReference>
<evidence type="ECO:0000256" key="4">
    <source>
        <dbReference type="ARBA" id="ARBA00022448"/>
    </source>
</evidence>
<keyword evidence="12" id="KW-0325">Glycoprotein</keyword>
<name>A0ABQ8KJS3_9APHY</name>
<feature type="region of interest" description="Disordered" evidence="14">
    <location>
        <begin position="1"/>
        <end position="23"/>
    </location>
</feature>
<dbReference type="Pfam" id="PF01794">
    <property type="entry name" value="Ferric_reduct"/>
    <property type="match status" value="1"/>
</dbReference>
<dbReference type="InterPro" id="IPR017927">
    <property type="entry name" value="FAD-bd_FR_type"/>
</dbReference>
<dbReference type="InterPro" id="IPR013112">
    <property type="entry name" value="FAD-bd_8"/>
</dbReference>
<dbReference type="Gene3D" id="3.40.50.80">
    <property type="entry name" value="Nucleotide-binding domain of ferredoxin-NADP reductase (FNR) module"/>
    <property type="match status" value="1"/>
</dbReference>
<evidence type="ECO:0000256" key="14">
    <source>
        <dbReference type="SAM" id="MobiDB-lite"/>
    </source>
</evidence>
<dbReference type="Proteomes" id="UP000814176">
    <property type="component" value="Unassembled WGS sequence"/>
</dbReference>
<comment type="subcellular location">
    <subcellularLocation>
        <location evidence="1">Cell membrane</location>
        <topology evidence="1">Multi-pass membrane protein</topology>
    </subcellularLocation>
</comment>
<dbReference type="Pfam" id="PF08022">
    <property type="entry name" value="FAD_binding_8"/>
    <property type="match status" value="1"/>
</dbReference>
<dbReference type="InterPro" id="IPR039261">
    <property type="entry name" value="FNR_nucleotide-bd"/>
</dbReference>
<dbReference type="InterPro" id="IPR013121">
    <property type="entry name" value="Fe_red_NAD-bd_6"/>
</dbReference>
<evidence type="ECO:0000256" key="3">
    <source>
        <dbReference type="ARBA" id="ARBA00012668"/>
    </source>
</evidence>
<gene>
    <name evidence="17" type="ORF">C8Q71DRAFT_857228</name>
</gene>
<proteinExistence type="inferred from homology"/>
<keyword evidence="6 15" id="KW-0812">Transmembrane</keyword>
<feature type="transmembrane region" description="Helical" evidence="15">
    <location>
        <begin position="226"/>
        <end position="247"/>
    </location>
</feature>
<evidence type="ECO:0000256" key="7">
    <source>
        <dbReference type="ARBA" id="ARBA00022982"/>
    </source>
</evidence>
<evidence type="ECO:0000256" key="6">
    <source>
        <dbReference type="ARBA" id="ARBA00022692"/>
    </source>
</evidence>
<dbReference type="PANTHER" id="PTHR32361:SF9">
    <property type="entry name" value="FERRIC REDUCTASE TRANSMEMBRANE COMPONENT 3-RELATED"/>
    <property type="match status" value="1"/>
</dbReference>
<keyword evidence="8 15" id="KW-1133">Transmembrane helix</keyword>
<dbReference type="EMBL" id="JADCUA010000008">
    <property type="protein sequence ID" value="KAH9838060.1"/>
    <property type="molecule type" value="Genomic_DNA"/>
</dbReference>
<dbReference type="CDD" id="cd06186">
    <property type="entry name" value="NOX_Duox_like_FAD_NADP"/>
    <property type="match status" value="1"/>
</dbReference>
<dbReference type="SFLD" id="SFLDG01168">
    <property type="entry name" value="Ferric_reductase_subgroup_(FRE"/>
    <property type="match status" value="1"/>
</dbReference>
<feature type="transmembrane region" description="Helical" evidence="15">
    <location>
        <begin position="158"/>
        <end position="177"/>
    </location>
</feature>
<keyword evidence="7" id="KW-0249">Electron transport</keyword>
<comment type="caution">
    <text evidence="17">The sequence shown here is derived from an EMBL/GenBank/DDBJ whole genome shotgun (WGS) entry which is preliminary data.</text>
</comment>
<reference evidence="17 18" key="1">
    <citation type="journal article" date="2021" name="Environ. Microbiol.">
        <title>Gene family expansions and transcriptome signatures uncover fungal adaptations to wood decay.</title>
        <authorList>
            <person name="Hage H."/>
            <person name="Miyauchi S."/>
            <person name="Viragh M."/>
            <person name="Drula E."/>
            <person name="Min B."/>
            <person name="Chaduli D."/>
            <person name="Navarro D."/>
            <person name="Favel A."/>
            <person name="Norest M."/>
            <person name="Lesage-Meessen L."/>
            <person name="Balint B."/>
            <person name="Merenyi Z."/>
            <person name="de Eugenio L."/>
            <person name="Morin E."/>
            <person name="Martinez A.T."/>
            <person name="Baldrian P."/>
            <person name="Stursova M."/>
            <person name="Martinez M.J."/>
            <person name="Novotny C."/>
            <person name="Magnuson J.K."/>
            <person name="Spatafora J.W."/>
            <person name="Maurice S."/>
            <person name="Pangilinan J."/>
            <person name="Andreopoulos W."/>
            <person name="LaButti K."/>
            <person name="Hundley H."/>
            <person name="Na H."/>
            <person name="Kuo A."/>
            <person name="Barry K."/>
            <person name="Lipzen A."/>
            <person name="Henrissat B."/>
            <person name="Riley R."/>
            <person name="Ahrendt S."/>
            <person name="Nagy L.G."/>
            <person name="Grigoriev I.V."/>
            <person name="Martin F."/>
            <person name="Rosso M.N."/>
        </authorList>
    </citation>
    <scope>NUCLEOTIDE SEQUENCE [LARGE SCALE GENOMIC DNA]</scope>
    <source>
        <strain evidence="17 18">CIRM-BRFM 1785</strain>
    </source>
</reference>
<comment type="similarity">
    <text evidence="2">Belongs to the ferric reductase (FRE) family.</text>
</comment>
<feature type="transmembrane region" description="Helical" evidence="15">
    <location>
        <begin position="197"/>
        <end position="214"/>
    </location>
</feature>
<comment type="catalytic activity">
    <reaction evidence="13">
        <text>2 a Fe(II)-siderophore + NADP(+) + H(+) = 2 a Fe(III)-siderophore + NADPH</text>
        <dbReference type="Rhea" id="RHEA:28795"/>
        <dbReference type="Rhea" id="RHEA-COMP:11342"/>
        <dbReference type="Rhea" id="RHEA-COMP:11344"/>
        <dbReference type="ChEBI" id="CHEBI:15378"/>
        <dbReference type="ChEBI" id="CHEBI:29033"/>
        <dbReference type="ChEBI" id="CHEBI:29034"/>
        <dbReference type="ChEBI" id="CHEBI:57783"/>
        <dbReference type="ChEBI" id="CHEBI:58349"/>
        <dbReference type="EC" id="1.16.1.9"/>
    </reaction>
</comment>
<evidence type="ECO:0000256" key="13">
    <source>
        <dbReference type="ARBA" id="ARBA00048483"/>
    </source>
</evidence>
<sequence>MPSATASASAAHASSTATAGKTTTAEPAELDPIPFFREIDIILIGVAGFFILLALPRAIARFKHLSQWFAGCFFRSVTLERSASRPRRAGSNGSSYNEKPVDENAEVRSVSVYSNIDLTPFTGIESPKNPPTYIAAWSCIFPYVNNILETKIRPGYSLWKVLLMIGYMAAMMYAALIDVNLFTSPARLGFVATSQLPVIYIMATKNNVFGTLIGQGYEKLNWVHRYVGRVVVLVVNLHAMAYFAKWANEGGVAAHMETNHVWGCVALGCMDILFLFSLSGVRQMYYNLFYTTHIIAAIVLLVALYYHEDFDIPYVAIVAAFYGVDRVLRLVQTRIVTAQLRPIPELGMTRIEVPSVNAGWRAGQHVRLRVLSTGMGLLGWTESHPFTIASVSKHPNEDGLVVMVKKAGDWTTKLYDVAQRTEYREVRGPTRSIKVMLNGPYGGPGHAIVTSFSGAMLVAGGSGITYALSTAQELVTKGAESASRTRVVELVWSITDPAALFPFLPIFGNMLAEAQGTHTTLRISVHYTRAITSDEAMKAFERLPQGVTLSPGRPRLQKVLEGVVDRTVASGGVQDLLTGVVVGVCGPVALGEQAGQVVRRLDGERRRAVNGVELHEEIFGW</sequence>
<dbReference type="GeneID" id="72008119"/>
<organism evidence="17 18">
    <name type="scientific">Rhodofomes roseus</name>
    <dbReference type="NCBI Taxonomy" id="34475"/>
    <lineage>
        <taxon>Eukaryota</taxon>
        <taxon>Fungi</taxon>
        <taxon>Dikarya</taxon>
        <taxon>Basidiomycota</taxon>
        <taxon>Agaricomycotina</taxon>
        <taxon>Agaricomycetes</taxon>
        <taxon>Polyporales</taxon>
        <taxon>Rhodofomes</taxon>
    </lineage>
</organism>
<dbReference type="Pfam" id="PF08030">
    <property type="entry name" value="NAD_binding_6"/>
    <property type="match status" value="1"/>
</dbReference>
<feature type="transmembrane region" description="Helical" evidence="15">
    <location>
        <begin position="285"/>
        <end position="306"/>
    </location>
</feature>
<evidence type="ECO:0000256" key="8">
    <source>
        <dbReference type="ARBA" id="ARBA00022989"/>
    </source>
</evidence>
<evidence type="ECO:0000256" key="5">
    <source>
        <dbReference type="ARBA" id="ARBA00022475"/>
    </source>
</evidence>
<dbReference type="InterPro" id="IPR051410">
    <property type="entry name" value="Ferric/Cupric_Reductase"/>
</dbReference>
<keyword evidence="9" id="KW-0560">Oxidoreductase</keyword>
<dbReference type="EC" id="1.16.1.9" evidence="3"/>
<evidence type="ECO:0000259" key="16">
    <source>
        <dbReference type="PROSITE" id="PS51384"/>
    </source>
</evidence>
<accession>A0ABQ8KJS3</accession>
<dbReference type="PANTHER" id="PTHR32361">
    <property type="entry name" value="FERRIC/CUPRIC REDUCTASE TRANSMEMBRANE COMPONENT"/>
    <property type="match status" value="1"/>
</dbReference>
<protein>
    <recommendedName>
        <fullName evidence="3">ferric-chelate reductase (NADPH)</fullName>
        <ecNumber evidence="3">1.16.1.9</ecNumber>
    </recommendedName>
</protein>
<evidence type="ECO:0000256" key="10">
    <source>
        <dbReference type="ARBA" id="ARBA00023065"/>
    </source>
</evidence>
<keyword evidence="4" id="KW-0813">Transport</keyword>
<dbReference type="SFLD" id="SFLDS00052">
    <property type="entry name" value="Ferric_Reductase_Domain"/>
    <property type="match status" value="1"/>
</dbReference>
<evidence type="ECO:0000256" key="11">
    <source>
        <dbReference type="ARBA" id="ARBA00023136"/>
    </source>
</evidence>
<dbReference type="PROSITE" id="PS51384">
    <property type="entry name" value="FAD_FR"/>
    <property type="match status" value="1"/>
</dbReference>
<dbReference type="InterPro" id="IPR017938">
    <property type="entry name" value="Riboflavin_synthase-like_b-brl"/>
</dbReference>
<keyword evidence="18" id="KW-1185">Reference proteome</keyword>
<feature type="domain" description="FAD-binding FR-type" evidence="16">
    <location>
        <begin position="323"/>
        <end position="447"/>
    </location>
</feature>
<dbReference type="RefSeq" id="XP_047780098.1">
    <property type="nucleotide sequence ID" value="XM_047927387.1"/>
</dbReference>
<dbReference type="SUPFAM" id="SSF63380">
    <property type="entry name" value="Riboflavin synthase domain-like"/>
    <property type="match status" value="1"/>
</dbReference>
<evidence type="ECO:0000256" key="15">
    <source>
        <dbReference type="SAM" id="Phobius"/>
    </source>
</evidence>
<keyword evidence="11 15" id="KW-0472">Membrane</keyword>